<keyword evidence="2" id="KW-1185">Reference proteome</keyword>
<evidence type="ECO:0000313" key="1">
    <source>
        <dbReference type="EMBL" id="OLP92069.1"/>
    </source>
</evidence>
<comment type="caution">
    <text evidence="1">The sequence shown here is derived from an EMBL/GenBank/DDBJ whole genome shotgun (WGS) entry which is preliminary data.</text>
</comment>
<reference evidence="1 2" key="1">
    <citation type="submission" date="2016-02" db="EMBL/GenBank/DDBJ databases">
        <title>Genome analysis of coral dinoflagellate symbionts highlights evolutionary adaptations to a symbiotic lifestyle.</title>
        <authorList>
            <person name="Aranda M."/>
            <person name="Li Y."/>
            <person name="Liew Y.J."/>
            <person name="Baumgarten S."/>
            <person name="Simakov O."/>
            <person name="Wilson M."/>
            <person name="Piel J."/>
            <person name="Ashoor H."/>
            <person name="Bougouffa S."/>
            <person name="Bajic V.B."/>
            <person name="Ryu T."/>
            <person name="Ravasi T."/>
            <person name="Bayer T."/>
            <person name="Micklem G."/>
            <person name="Kim H."/>
            <person name="Bhak J."/>
            <person name="Lajeunesse T.C."/>
            <person name="Voolstra C.R."/>
        </authorList>
    </citation>
    <scope>NUCLEOTIDE SEQUENCE [LARGE SCALE GENOMIC DNA]</scope>
    <source>
        <strain evidence="1 2">CCMP2467</strain>
    </source>
</reference>
<protein>
    <submittedName>
        <fullName evidence="1">Uncharacterized protein</fullName>
    </submittedName>
</protein>
<organism evidence="1 2">
    <name type="scientific">Symbiodinium microadriaticum</name>
    <name type="common">Dinoflagellate</name>
    <name type="synonym">Zooxanthella microadriatica</name>
    <dbReference type="NCBI Taxonomy" id="2951"/>
    <lineage>
        <taxon>Eukaryota</taxon>
        <taxon>Sar</taxon>
        <taxon>Alveolata</taxon>
        <taxon>Dinophyceae</taxon>
        <taxon>Suessiales</taxon>
        <taxon>Symbiodiniaceae</taxon>
        <taxon>Symbiodinium</taxon>
    </lineage>
</organism>
<gene>
    <name evidence="1" type="ORF">AK812_SmicGene26153</name>
</gene>
<dbReference type="AlphaFoldDB" id="A0A1Q9DAC3"/>
<name>A0A1Q9DAC3_SYMMI</name>
<evidence type="ECO:0000313" key="2">
    <source>
        <dbReference type="Proteomes" id="UP000186817"/>
    </source>
</evidence>
<dbReference type="EMBL" id="LSRX01000636">
    <property type="protein sequence ID" value="OLP92069.1"/>
    <property type="molecule type" value="Genomic_DNA"/>
</dbReference>
<sequence length="80" mass="8952">MLMHDAGIGHGIAGEPPIFQCLFCGSIQRFVKLPLLVHQAHRDLALAQYRPLFLMTCLSGPSTAMEGHRKIKREVLRTLI</sequence>
<accession>A0A1Q9DAC3</accession>
<dbReference type="Proteomes" id="UP000186817">
    <property type="component" value="Unassembled WGS sequence"/>
</dbReference>
<proteinExistence type="predicted"/>